<accession>A0A835GZV5</accession>
<proteinExistence type="inferred from homology"/>
<evidence type="ECO:0000256" key="5">
    <source>
        <dbReference type="RuleBase" id="RU363037"/>
    </source>
</evidence>
<dbReference type="Gene3D" id="3.90.800.10">
    <property type="entry name" value="Glutamyl-tRNA Synthetase, Domain 3"/>
    <property type="match status" value="1"/>
</dbReference>
<dbReference type="InterPro" id="IPR014729">
    <property type="entry name" value="Rossmann-like_a/b/a_fold"/>
</dbReference>
<evidence type="ECO:0000259" key="6">
    <source>
        <dbReference type="Pfam" id="PF00749"/>
    </source>
</evidence>
<dbReference type="PANTHER" id="PTHR44203:SF2">
    <property type="entry name" value="ETO1-LIKE PROTEIN 1"/>
    <property type="match status" value="1"/>
</dbReference>
<dbReference type="InterPro" id="IPR011990">
    <property type="entry name" value="TPR-like_helical_dom_sf"/>
</dbReference>
<dbReference type="Gene3D" id="1.25.40.10">
    <property type="entry name" value="Tetratricopeptide repeat domain"/>
    <property type="match status" value="1"/>
</dbReference>
<dbReference type="OrthoDB" id="1709882at2759"/>
<dbReference type="PANTHER" id="PTHR44203">
    <property type="entry name" value="ETO1-RELATED"/>
    <property type="match status" value="1"/>
</dbReference>
<gene>
    <name evidence="7" type="ORF">IFM89_036167</name>
</gene>
<keyword evidence="2 5" id="KW-0547">Nucleotide-binding</keyword>
<keyword evidence="4 5" id="KW-0030">Aminoacyl-tRNA synthetase</keyword>
<dbReference type="GO" id="GO:0006412">
    <property type="term" value="P:translation"/>
    <property type="evidence" value="ECO:0007669"/>
    <property type="project" value="UniProtKB-KW"/>
</dbReference>
<evidence type="ECO:0000256" key="3">
    <source>
        <dbReference type="ARBA" id="ARBA00022840"/>
    </source>
</evidence>
<dbReference type="GO" id="GO:0004812">
    <property type="term" value="F:aminoacyl-tRNA ligase activity"/>
    <property type="evidence" value="ECO:0007669"/>
    <property type="project" value="UniProtKB-KW"/>
</dbReference>
<comment type="caution">
    <text evidence="7">The sequence shown here is derived from an EMBL/GenBank/DDBJ whole genome shotgun (WGS) entry which is preliminary data.</text>
</comment>
<dbReference type="GO" id="GO:0043039">
    <property type="term" value="P:tRNA aminoacylation"/>
    <property type="evidence" value="ECO:0007669"/>
    <property type="project" value="InterPro"/>
</dbReference>
<dbReference type="InterPro" id="IPR044631">
    <property type="entry name" value="ETO1-like"/>
</dbReference>
<dbReference type="Gene3D" id="3.40.50.620">
    <property type="entry name" value="HUPs"/>
    <property type="match status" value="1"/>
</dbReference>
<dbReference type="SUPFAM" id="SSF52374">
    <property type="entry name" value="Nucleotidylyl transferase"/>
    <property type="match status" value="1"/>
</dbReference>
<dbReference type="GO" id="GO:0010105">
    <property type="term" value="P:negative regulation of ethylene-activated signaling pathway"/>
    <property type="evidence" value="ECO:0007669"/>
    <property type="project" value="InterPro"/>
</dbReference>
<keyword evidence="1 5" id="KW-0436">Ligase</keyword>
<protein>
    <recommendedName>
        <fullName evidence="6">Glutamyl/glutaminyl-tRNA synthetase class Ib catalytic domain-containing protein</fullName>
    </recommendedName>
</protein>
<keyword evidence="3 5" id="KW-0067">ATP-binding</keyword>
<comment type="similarity">
    <text evidence="5">Belongs to the class-I aminoacyl-tRNA synthetase family.</text>
</comment>
<evidence type="ECO:0000256" key="4">
    <source>
        <dbReference type="ARBA" id="ARBA00023146"/>
    </source>
</evidence>
<reference evidence="7 8" key="1">
    <citation type="submission" date="2020-10" db="EMBL/GenBank/DDBJ databases">
        <title>The Coptis chinensis genome and diversification of protoberbering-type alkaloids.</title>
        <authorList>
            <person name="Wang B."/>
            <person name="Shu S."/>
            <person name="Song C."/>
            <person name="Liu Y."/>
        </authorList>
    </citation>
    <scope>NUCLEOTIDE SEQUENCE [LARGE SCALE GENOMIC DNA]</scope>
    <source>
        <strain evidence="7">HL-2020</strain>
        <tissue evidence="7">Leaf</tissue>
    </source>
</reference>
<dbReference type="InterPro" id="IPR020058">
    <property type="entry name" value="Glu/Gln-tRNA-synth_Ib_cat-dom"/>
</dbReference>
<keyword evidence="8" id="KW-1185">Reference proteome</keyword>
<dbReference type="AlphaFoldDB" id="A0A835GZV5"/>
<keyword evidence="5" id="KW-0648">Protein biosynthesis</keyword>
<sequence length="511" mass="58980">MDEAASSAATARKVCFIFATSEFHYKGNAKEMTHFCLLQMQRSKRGKFILQIEDTYLDRSTKESKNAVLQHLSWLGLDWDWDEGPGIGGDYGPYRHFGLNSYTTIMPRSFWILVMFIAVFVHIRESLIKVPEPPILPFYKPVDYVEVLAQIHEELESYPHERSNLYLLQFQVFRGLEEVKLLRRSLLLAWQKASTIHEKIVFGAWLKYEKLDERITCDRQKIVALSAAFNSLLNGDFTESLQEDKYFQKWHFSIELKDACDRTLSSFVTSREEVVDLMEYALAENSSAASCLQVFLHDLPNCLSDDRVVRIFRDANRQHRAIMVGFASFSLYCLLSEVAMAQDPCSDITAYFLEQLVESSVSGRQRQLSFHQLGCAQLLRKQYDEAERLFEAAVSAGHVYSVASLARLDFIKGWKQRSCDKLSSVISSFNPLGWMYQERALYCEGEKKCDNLDKATELDPTFNYLYMYRAACLMRKQSVEAALAEINRVLGFKLALECLELRFCFYLALED</sequence>
<evidence type="ECO:0000313" key="7">
    <source>
        <dbReference type="EMBL" id="KAF9590675.1"/>
    </source>
</evidence>
<dbReference type="Pfam" id="PF00749">
    <property type="entry name" value="tRNA-synt_1c"/>
    <property type="match status" value="1"/>
</dbReference>
<dbReference type="SUPFAM" id="SSF48452">
    <property type="entry name" value="TPR-like"/>
    <property type="match status" value="1"/>
</dbReference>
<evidence type="ECO:0000256" key="1">
    <source>
        <dbReference type="ARBA" id="ARBA00022598"/>
    </source>
</evidence>
<name>A0A835GZV5_9MAGN</name>
<organism evidence="7 8">
    <name type="scientific">Coptis chinensis</name>
    <dbReference type="NCBI Taxonomy" id="261450"/>
    <lineage>
        <taxon>Eukaryota</taxon>
        <taxon>Viridiplantae</taxon>
        <taxon>Streptophyta</taxon>
        <taxon>Embryophyta</taxon>
        <taxon>Tracheophyta</taxon>
        <taxon>Spermatophyta</taxon>
        <taxon>Magnoliopsida</taxon>
        <taxon>Ranunculales</taxon>
        <taxon>Ranunculaceae</taxon>
        <taxon>Coptidoideae</taxon>
        <taxon>Coptis</taxon>
    </lineage>
</organism>
<dbReference type="Proteomes" id="UP000631114">
    <property type="component" value="Unassembled WGS sequence"/>
</dbReference>
<evidence type="ECO:0000313" key="8">
    <source>
        <dbReference type="Proteomes" id="UP000631114"/>
    </source>
</evidence>
<dbReference type="GO" id="GO:0005524">
    <property type="term" value="F:ATP binding"/>
    <property type="evidence" value="ECO:0007669"/>
    <property type="project" value="UniProtKB-KW"/>
</dbReference>
<feature type="domain" description="Glutamyl/glutaminyl-tRNA synthetase class Ib catalytic" evidence="6">
    <location>
        <begin position="40"/>
        <end position="94"/>
    </location>
</feature>
<evidence type="ECO:0000256" key="2">
    <source>
        <dbReference type="ARBA" id="ARBA00022741"/>
    </source>
</evidence>
<dbReference type="EMBL" id="JADFTS010000009">
    <property type="protein sequence ID" value="KAF9590675.1"/>
    <property type="molecule type" value="Genomic_DNA"/>
</dbReference>